<evidence type="ECO:0000313" key="1">
    <source>
        <dbReference type="EMBL" id="KAJ3837102.1"/>
    </source>
</evidence>
<dbReference type="EMBL" id="MU806271">
    <property type="protein sequence ID" value="KAJ3837102.1"/>
    <property type="molecule type" value="Genomic_DNA"/>
</dbReference>
<protein>
    <submittedName>
        <fullName evidence="1">Uncharacterized protein</fullName>
    </submittedName>
</protein>
<evidence type="ECO:0000313" key="2">
    <source>
        <dbReference type="Proteomes" id="UP001163846"/>
    </source>
</evidence>
<gene>
    <name evidence="1" type="ORF">F5878DRAFT_623380</name>
</gene>
<dbReference type="Proteomes" id="UP001163846">
    <property type="component" value="Unassembled WGS sequence"/>
</dbReference>
<keyword evidence="2" id="KW-1185">Reference proteome</keyword>
<comment type="caution">
    <text evidence="1">The sequence shown here is derived from an EMBL/GenBank/DDBJ whole genome shotgun (WGS) entry which is preliminary data.</text>
</comment>
<proteinExistence type="predicted"/>
<sequence>MCYVLRINNEFSCGHQVTFRRERIDCNSANCVLSASHQLDCRECYSTCRQSLMEEQAWTSGRVHRPCESCLAGK</sequence>
<organism evidence="1 2">
    <name type="scientific">Lentinula raphanica</name>
    <dbReference type="NCBI Taxonomy" id="153919"/>
    <lineage>
        <taxon>Eukaryota</taxon>
        <taxon>Fungi</taxon>
        <taxon>Dikarya</taxon>
        <taxon>Basidiomycota</taxon>
        <taxon>Agaricomycotina</taxon>
        <taxon>Agaricomycetes</taxon>
        <taxon>Agaricomycetidae</taxon>
        <taxon>Agaricales</taxon>
        <taxon>Marasmiineae</taxon>
        <taxon>Omphalotaceae</taxon>
        <taxon>Lentinula</taxon>
    </lineage>
</organism>
<name>A0AA38UCE3_9AGAR</name>
<dbReference type="AlphaFoldDB" id="A0AA38UCE3"/>
<accession>A0AA38UCE3</accession>
<reference evidence="1" key="1">
    <citation type="submission" date="2022-08" db="EMBL/GenBank/DDBJ databases">
        <authorList>
            <consortium name="DOE Joint Genome Institute"/>
            <person name="Min B."/>
            <person name="Riley R."/>
            <person name="Sierra-Patev S."/>
            <person name="Naranjo-Ortiz M."/>
            <person name="Looney B."/>
            <person name="Konkel Z."/>
            <person name="Slot J.C."/>
            <person name="Sakamoto Y."/>
            <person name="Steenwyk J.L."/>
            <person name="Rokas A."/>
            <person name="Carro J."/>
            <person name="Camarero S."/>
            <person name="Ferreira P."/>
            <person name="Molpeceres G."/>
            <person name="Ruiz-Duenas F.J."/>
            <person name="Serrano A."/>
            <person name="Henrissat B."/>
            <person name="Drula E."/>
            <person name="Hughes K.W."/>
            <person name="Mata J.L."/>
            <person name="Ishikawa N.K."/>
            <person name="Vargas-Isla R."/>
            <person name="Ushijima S."/>
            <person name="Smith C.A."/>
            <person name="Ahrendt S."/>
            <person name="Andreopoulos W."/>
            <person name="He G."/>
            <person name="Labutti K."/>
            <person name="Lipzen A."/>
            <person name="Ng V."/>
            <person name="Sandor L."/>
            <person name="Barry K."/>
            <person name="Martinez A.T."/>
            <person name="Xiao Y."/>
            <person name="Gibbons J.G."/>
            <person name="Terashima K."/>
            <person name="Hibbett D.S."/>
            <person name="Grigoriev I.V."/>
        </authorList>
    </citation>
    <scope>NUCLEOTIDE SEQUENCE</scope>
    <source>
        <strain evidence="1">TFB9207</strain>
    </source>
</reference>